<dbReference type="InterPro" id="IPR038109">
    <property type="entry name" value="DNA_bind_recomb_sf"/>
</dbReference>
<dbReference type="SMART" id="SM00857">
    <property type="entry name" value="Resolvase"/>
    <property type="match status" value="1"/>
</dbReference>
<dbReference type="Pfam" id="PF07508">
    <property type="entry name" value="Recombinase"/>
    <property type="match status" value="1"/>
</dbReference>
<dbReference type="InterPro" id="IPR011109">
    <property type="entry name" value="DNA_bind_recombinase_dom"/>
</dbReference>
<dbReference type="PROSITE" id="PS51737">
    <property type="entry name" value="RECOMBINASE_DNA_BIND"/>
    <property type="match status" value="1"/>
</dbReference>
<evidence type="ECO:0000313" key="4">
    <source>
        <dbReference type="Proteomes" id="UP000630718"/>
    </source>
</evidence>
<comment type="caution">
    <text evidence="3">The sequence shown here is derived from an EMBL/GenBank/DDBJ whole genome shotgun (WGS) entry which is preliminary data.</text>
</comment>
<dbReference type="Pfam" id="PF00239">
    <property type="entry name" value="Resolvase"/>
    <property type="match status" value="1"/>
</dbReference>
<dbReference type="Gene3D" id="3.90.1750.20">
    <property type="entry name" value="Putative Large Serine Recombinase, Chain B, Domain 2"/>
    <property type="match status" value="1"/>
</dbReference>
<evidence type="ECO:0000259" key="2">
    <source>
        <dbReference type="PROSITE" id="PS51737"/>
    </source>
</evidence>
<reference evidence="3" key="2">
    <citation type="submission" date="2020-09" db="EMBL/GenBank/DDBJ databases">
        <authorList>
            <person name="Sun Q."/>
            <person name="Ohkuma M."/>
        </authorList>
    </citation>
    <scope>NUCLEOTIDE SEQUENCE</scope>
    <source>
        <strain evidence="3">JCM 4477</strain>
    </source>
</reference>
<gene>
    <name evidence="3" type="ORF">GCM10018772_13160</name>
</gene>
<dbReference type="InterPro" id="IPR050639">
    <property type="entry name" value="SSR_resolvase"/>
</dbReference>
<proteinExistence type="predicted"/>
<dbReference type="PANTHER" id="PTHR30461:SF23">
    <property type="entry name" value="DNA RECOMBINASE-RELATED"/>
    <property type="match status" value="1"/>
</dbReference>
<name>A0A919A8D5_9ACTN</name>
<dbReference type="RefSeq" id="WP_229910220.1">
    <property type="nucleotide sequence ID" value="NZ_BNBI01000002.1"/>
</dbReference>
<keyword evidence="1" id="KW-0175">Coiled coil</keyword>
<organism evidence="3 4">
    <name type="scientific">Streptomyces fumanus</name>
    <dbReference type="NCBI Taxonomy" id="67302"/>
    <lineage>
        <taxon>Bacteria</taxon>
        <taxon>Bacillati</taxon>
        <taxon>Actinomycetota</taxon>
        <taxon>Actinomycetes</taxon>
        <taxon>Kitasatosporales</taxon>
        <taxon>Streptomycetaceae</taxon>
        <taxon>Streptomyces</taxon>
    </lineage>
</organism>
<keyword evidence="4" id="KW-1185">Reference proteome</keyword>
<reference evidence="3" key="1">
    <citation type="journal article" date="2014" name="Int. J. Syst. Evol. Microbiol.">
        <title>Complete genome sequence of Corynebacterium casei LMG S-19264T (=DSM 44701T), isolated from a smear-ripened cheese.</title>
        <authorList>
            <consortium name="US DOE Joint Genome Institute (JGI-PGF)"/>
            <person name="Walter F."/>
            <person name="Albersmeier A."/>
            <person name="Kalinowski J."/>
            <person name="Ruckert C."/>
        </authorList>
    </citation>
    <scope>NUCLEOTIDE SEQUENCE</scope>
    <source>
        <strain evidence="3">JCM 4477</strain>
    </source>
</reference>
<dbReference type="InterPro" id="IPR036162">
    <property type="entry name" value="Resolvase-like_N_sf"/>
</dbReference>
<evidence type="ECO:0000256" key="1">
    <source>
        <dbReference type="SAM" id="Coils"/>
    </source>
</evidence>
<dbReference type="Proteomes" id="UP000630718">
    <property type="component" value="Unassembled WGS sequence"/>
</dbReference>
<dbReference type="GO" id="GO:0003677">
    <property type="term" value="F:DNA binding"/>
    <property type="evidence" value="ECO:0007669"/>
    <property type="project" value="InterPro"/>
</dbReference>
<dbReference type="CDD" id="cd00338">
    <property type="entry name" value="Ser_Recombinase"/>
    <property type="match status" value="1"/>
</dbReference>
<sequence>MGKREELISKLRGVPDGLPSVEEVRALLAADPNLKCVVCYARISFDGRVKDAHGIEDQHRDMAEAARRLGWLIVYRYTDNDKSASKESVVRDDYEQLLADLAAGATPEGYPIHGVMAVNDDRLHRRPSDWERYLKAFTSHEGRVYHDSNGVQDLYAEGFEIKGLVGVAMSLSETRKKQRRSRNSHRSRAIRGQSVSAWRPFGWEDDKVTLRPDEADAIRTAVHDVIAGASISEITRRWKEAGFITSRGNPFQYQTVKQVLLNARLCGYREINGEIVRDGDDQPIVGEWAAIITPNQWFAVTAKIRERGQGKGSPRGGLVHKYLLTNILRCGNVLEDGSICNNKMIGIKANDWLKYRHAYMCKKTVDGGCNKTYKRGDKTDEIIEELVIAKLEHDAATRAQDVPDWDKAEALERALQSRRELERRWHDDEDTDIDDEAFFRNLPVLERRIKELRADQKAHEALKAEAEEAQDDVRKSWAGKTLTQKREAMKKVLSAVIAVPGGKGNKAFDPDLLKPVWKTSE</sequence>
<feature type="domain" description="Recombinase" evidence="2">
    <location>
        <begin position="200"/>
        <end position="310"/>
    </location>
</feature>
<dbReference type="GO" id="GO:0000150">
    <property type="term" value="F:DNA strand exchange activity"/>
    <property type="evidence" value="ECO:0007669"/>
    <property type="project" value="InterPro"/>
</dbReference>
<dbReference type="PANTHER" id="PTHR30461">
    <property type="entry name" value="DNA-INVERTASE FROM LAMBDOID PROPHAGE"/>
    <property type="match status" value="1"/>
</dbReference>
<protein>
    <submittedName>
        <fullName evidence="3">Integrase</fullName>
    </submittedName>
</protein>
<dbReference type="EMBL" id="BNBI01000002">
    <property type="protein sequence ID" value="GHE90617.1"/>
    <property type="molecule type" value="Genomic_DNA"/>
</dbReference>
<accession>A0A919A8D5</accession>
<dbReference type="AlphaFoldDB" id="A0A919A8D5"/>
<dbReference type="InterPro" id="IPR006119">
    <property type="entry name" value="Resolv_N"/>
</dbReference>
<feature type="coiled-coil region" evidence="1">
    <location>
        <begin position="442"/>
        <end position="472"/>
    </location>
</feature>
<dbReference type="Gene3D" id="3.40.50.1390">
    <property type="entry name" value="Resolvase, N-terminal catalytic domain"/>
    <property type="match status" value="1"/>
</dbReference>
<evidence type="ECO:0000313" key="3">
    <source>
        <dbReference type="EMBL" id="GHE90617.1"/>
    </source>
</evidence>
<dbReference type="SUPFAM" id="SSF53041">
    <property type="entry name" value="Resolvase-like"/>
    <property type="match status" value="1"/>
</dbReference>